<evidence type="ECO:0000313" key="4">
    <source>
        <dbReference type="Proteomes" id="UP001108240"/>
    </source>
</evidence>
<evidence type="ECO:0000256" key="1">
    <source>
        <dbReference type="SAM" id="Coils"/>
    </source>
</evidence>
<keyword evidence="4" id="KW-1185">Reference proteome</keyword>
<dbReference type="Ensembl" id="ENSCCRT00000042310.2">
    <property type="protein sequence ID" value="ENSCCRP00000039039.2"/>
    <property type="gene ID" value="ENSCCRG00000020885.2"/>
</dbReference>
<proteinExistence type="predicted"/>
<dbReference type="Pfam" id="PF15397">
    <property type="entry name" value="DUF4618"/>
    <property type="match status" value="1"/>
</dbReference>
<dbReference type="PANTHER" id="PTHR28574">
    <property type="entry name" value="RIKEN CDNA 6820408C15"/>
    <property type="match status" value="1"/>
</dbReference>
<dbReference type="Proteomes" id="UP001108240">
    <property type="component" value="Unplaced"/>
</dbReference>
<feature type="coiled-coil region" evidence="1">
    <location>
        <begin position="102"/>
        <end position="136"/>
    </location>
</feature>
<evidence type="ECO:0000256" key="2">
    <source>
        <dbReference type="SAM" id="MobiDB-lite"/>
    </source>
</evidence>
<organism evidence="3 4">
    <name type="scientific">Cyprinus carpio carpio</name>
    <dbReference type="NCBI Taxonomy" id="630221"/>
    <lineage>
        <taxon>Eukaryota</taxon>
        <taxon>Metazoa</taxon>
        <taxon>Chordata</taxon>
        <taxon>Craniata</taxon>
        <taxon>Vertebrata</taxon>
        <taxon>Euteleostomi</taxon>
        <taxon>Actinopterygii</taxon>
        <taxon>Neopterygii</taxon>
        <taxon>Teleostei</taxon>
        <taxon>Ostariophysi</taxon>
        <taxon>Cypriniformes</taxon>
        <taxon>Cyprinidae</taxon>
        <taxon>Cyprininae</taxon>
        <taxon>Cyprinus</taxon>
    </lineage>
</organism>
<evidence type="ECO:0000313" key="3">
    <source>
        <dbReference type="Ensembl" id="ENSCCRP00000039039.2"/>
    </source>
</evidence>
<feature type="coiled-coil region" evidence="1">
    <location>
        <begin position="191"/>
        <end position="265"/>
    </location>
</feature>
<accession>A0A8C1BWB2</accession>
<protein>
    <submittedName>
        <fullName evidence="3">Si:dkey-76p14.2</fullName>
    </submittedName>
</protein>
<dbReference type="AlphaFoldDB" id="A0A8C1BWB2"/>
<dbReference type="InterPro" id="IPR029236">
    <property type="entry name" value="DUF4618"/>
</dbReference>
<feature type="coiled-coil region" evidence="1">
    <location>
        <begin position="296"/>
        <end position="333"/>
    </location>
</feature>
<feature type="region of interest" description="Disordered" evidence="2">
    <location>
        <begin position="48"/>
        <end position="71"/>
    </location>
</feature>
<name>A0A8C1BWB2_CYPCA</name>
<dbReference type="OMA" id="CNHEDFL"/>
<sequence>MSTGLKGKNNIMSAQDMLNFHSMDYSKWKRSTRSKPLLWATSHHKAVISSNKGETRPSLTGKPGTSQSHVHNDFTTLPKLLTRRTTETVEQDQITTKTKYSIKELILLIKSRKEAIKDLEELCEQLQERNLQMARSITDTDRSSFARANNLLIQTEQKMRSAVALKQWNDNIIKSARAELRDIKETLQTHRSGLQKQLDLLKVKVVDAQKELRSLKTYKDMEFPVKALQIADMERKLDRLKDMQRKEQEDLNLLFKKEMVNLERRQHQREQKVLSAVAEKHASHIPPVVKLTASQNDTMREEIHQQRNVVMEMERKNEELRKSIQELQLSRTKNIRREFFPDVFIKSDKCTPNMDVHLNIPQVDLLPV</sequence>
<reference evidence="3" key="2">
    <citation type="submission" date="2025-09" db="UniProtKB">
        <authorList>
            <consortium name="Ensembl"/>
        </authorList>
    </citation>
    <scope>IDENTIFICATION</scope>
</reference>
<keyword evidence="1" id="KW-0175">Coiled coil</keyword>
<reference evidence="3" key="1">
    <citation type="submission" date="2025-08" db="UniProtKB">
        <authorList>
            <consortium name="Ensembl"/>
        </authorList>
    </citation>
    <scope>IDENTIFICATION</scope>
</reference>
<dbReference type="PANTHER" id="PTHR28574:SF1">
    <property type="entry name" value="RIKEN CDNA 6820408C15 GENE"/>
    <property type="match status" value="1"/>
</dbReference>
<dbReference type="GeneTree" id="ENSGT00940000166479"/>